<feature type="transmembrane region" description="Helical" evidence="8">
    <location>
        <begin position="81"/>
        <end position="104"/>
    </location>
</feature>
<accession>A0A6G8RVH3</accession>
<dbReference type="Proteomes" id="UP000502297">
    <property type="component" value="Chromosome"/>
</dbReference>
<keyword evidence="5 8" id="KW-0812">Transmembrane</keyword>
<dbReference type="EMBL" id="CP049801">
    <property type="protein sequence ID" value="QIO05830.1"/>
    <property type="molecule type" value="Genomic_DNA"/>
</dbReference>
<dbReference type="Gene3D" id="3.40.720.10">
    <property type="entry name" value="Alkaline Phosphatase, subunit A"/>
    <property type="match status" value="1"/>
</dbReference>
<evidence type="ECO:0000256" key="2">
    <source>
        <dbReference type="ARBA" id="ARBA00022475"/>
    </source>
</evidence>
<dbReference type="InterPro" id="IPR058130">
    <property type="entry name" value="PEA_transf_C"/>
</dbReference>
<sequence>MLNSLQNTLKNRPTITLTTFNMILAVWIAFIFNYGFLKTIYELTPYQGISAIAFIVATSIVLVALYNFIFQLVNWRYSTKFFACLFLFVGGISAYIVNSLGVIITADQIQNAVETNPNEALDLMTIQLLLWSVYTILIPIFAVFFIQIKPDPLSKTLLKKTINSVISLLVILTLLYIFFVDYAAIFRGHRTLKGMISPQNTFASTWSYYKKHAPKKNLPHIPYGTDAKLVQEVSKSHPQKLMVLVVGETARAESFSLNGYSKMTNPSLSQLDIINFPNVSSCGTSTAVSVPCMFSGMTRKEYDAQLAYRRDGLLDIAQRAGYHVTWIDNNSGCKRTCDRVTKFEIPQNIQQKWCNADGECDDGILVDSLKYYIDQIPKDDQTPRLVVLHQMGSHGPAYYKRTRPEFQKFKPTCDTKAIQSCDRNSLINTYDNSIVYTDHILSSMIKTLEKVPNHLTGFWYISDHGESTGEHGMYLHGAPYAIAPSQQTHVPMFVWFSKEWNQFNAQQASCMRQLRQQELSHDHLFPTLLHLLDVKTSVINEKNDILNTCKNTI</sequence>
<evidence type="ECO:0000256" key="3">
    <source>
        <dbReference type="ARBA" id="ARBA00022519"/>
    </source>
</evidence>
<evidence type="ECO:0000256" key="1">
    <source>
        <dbReference type="ARBA" id="ARBA00004429"/>
    </source>
</evidence>
<evidence type="ECO:0000313" key="11">
    <source>
        <dbReference type="EMBL" id="QIO05830.1"/>
    </source>
</evidence>
<feature type="transmembrane region" description="Helical" evidence="8">
    <location>
        <begin position="49"/>
        <end position="69"/>
    </location>
</feature>
<dbReference type="InterPro" id="IPR000917">
    <property type="entry name" value="Sulfatase_N"/>
</dbReference>
<dbReference type="Pfam" id="PF00884">
    <property type="entry name" value="Sulfatase"/>
    <property type="match status" value="1"/>
</dbReference>
<evidence type="ECO:0000259" key="9">
    <source>
        <dbReference type="Pfam" id="PF00884"/>
    </source>
</evidence>
<dbReference type="CDD" id="cd16017">
    <property type="entry name" value="LptA"/>
    <property type="match status" value="1"/>
</dbReference>
<keyword evidence="4 11" id="KW-0808">Transferase</keyword>
<comment type="subcellular location">
    <subcellularLocation>
        <location evidence="1">Cell inner membrane</location>
        <topology evidence="1">Multi-pass membrane protein</topology>
    </subcellularLocation>
</comment>
<dbReference type="InterPro" id="IPR012549">
    <property type="entry name" value="EptA-like_N"/>
</dbReference>
<dbReference type="GO" id="GO:0009244">
    <property type="term" value="P:lipopolysaccharide core region biosynthetic process"/>
    <property type="evidence" value="ECO:0007669"/>
    <property type="project" value="TreeGrafter"/>
</dbReference>
<dbReference type="SUPFAM" id="SSF53649">
    <property type="entry name" value="Alkaline phosphatase-like"/>
    <property type="match status" value="1"/>
</dbReference>
<feature type="transmembrane region" description="Helical" evidence="8">
    <location>
        <begin position="124"/>
        <end position="146"/>
    </location>
</feature>
<reference evidence="11 12" key="1">
    <citation type="submission" date="2020-03" db="EMBL/GenBank/DDBJ databases">
        <authorList>
            <person name="Zhu W."/>
        </authorList>
    </citation>
    <scope>NUCLEOTIDE SEQUENCE [LARGE SCALE GENOMIC DNA]</scope>
    <source>
        <strain evidence="11 12">323-1</strain>
    </source>
</reference>
<dbReference type="KEGG" id="asha:G8E00_07635"/>
<dbReference type="GO" id="GO:0016776">
    <property type="term" value="F:phosphotransferase activity, phosphate group as acceptor"/>
    <property type="evidence" value="ECO:0007669"/>
    <property type="project" value="TreeGrafter"/>
</dbReference>
<evidence type="ECO:0000256" key="6">
    <source>
        <dbReference type="ARBA" id="ARBA00022989"/>
    </source>
</evidence>
<dbReference type="InterPro" id="IPR040423">
    <property type="entry name" value="PEA_transferase"/>
</dbReference>
<feature type="transmembrane region" description="Helical" evidence="8">
    <location>
        <begin position="20"/>
        <end position="37"/>
    </location>
</feature>
<gene>
    <name evidence="11" type="ORF">G8E00_07635</name>
</gene>
<dbReference type="GO" id="GO:0005886">
    <property type="term" value="C:plasma membrane"/>
    <property type="evidence" value="ECO:0007669"/>
    <property type="project" value="UniProtKB-SubCell"/>
</dbReference>
<dbReference type="InterPro" id="IPR017850">
    <property type="entry name" value="Alkaline_phosphatase_core_sf"/>
</dbReference>
<dbReference type="AlphaFoldDB" id="A0A6G8RVH3"/>
<keyword evidence="3" id="KW-0997">Cell inner membrane</keyword>
<proteinExistence type="predicted"/>
<feature type="transmembrane region" description="Helical" evidence="8">
    <location>
        <begin position="166"/>
        <end position="185"/>
    </location>
</feature>
<keyword evidence="6 8" id="KW-1133">Transmembrane helix</keyword>
<keyword evidence="2" id="KW-1003">Cell membrane</keyword>
<name>A0A6G8RVH3_9GAMM</name>
<dbReference type="RefSeq" id="WP_166223315.1">
    <property type="nucleotide sequence ID" value="NZ_CP049801.1"/>
</dbReference>
<dbReference type="Pfam" id="PF08019">
    <property type="entry name" value="EptA_B_N"/>
    <property type="match status" value="1"/>
</dbReference>
<evidence type="ECO:0000256" key="7">
    <source>
        <dbReference type="ARBA" id="ARBA00023136"/>
    </source>
</evidence>
<organism evidence="11 12">
    <name type="scientific">Acinetobacter shaoyimingii</name>
    <dbReference type="NCBI Taxonomy" id="2715164"/>
    <lineage>
        <taxon>Bacteria</taxon>
        <taxon>Pseudomonadati</taxon>
        <taxon>Pseudomonadota</taxon>
        <taxon>Gammaproteobacteria</taxon>
        <taxon>Moraxellales</taxon>
        <taxon>Moraxellaceae</taxon>
        <taxon>Acinetobacter</taxon>
    </lineage>
</organism>
<evidence type="ECO:0000256" key="5">
    <source>
        <dbReference type="ARBA" id="ARBA00022692"/>
    </source>
</evidence>
<feature type="domain" description="Phosphoethanolamine transferase N-terminal" evidence="10">
    <location>
        <begin position="62"/>
        <end position="212"/>
    </location>
</feature>
<evidence type="ECO:0000313" key="12">
    <source>
        <dbReference type="Proteomes" id="UP000502297"/>
    </source>
</evidence>
<evidence type="ECO:0000256" key="8">
    <source>
        <dbReference type="SAM" id="Phobius"/>
    </source>
</evidence>
<evidence type="ECO:0000259" key="10">
    <source>
        <dbReference type="Pfam" id="PF08019"/>
    </source>
</evidence>
<keyword evidence="12" id="KW-1185">Reference proteome</keyword>
<evidence type="ECO:0000256" key="4">
    <source>
        <dbReference type="ARBA" id="ARBA00022679"/>
    </source>
</evidence>
<dbReference type="PANTHER" id="PTHR30443">
    <property type="entry name" value="INNER MEMBRANE PROTEIN"/>
    <property type="match status" value="1"/>
</dbReference>
<dbReference type="PANTHER" id="PTHR30443:SF0">
    <property type="entry name" value="PHOSPHOETHANOLAMINE TRANSFERASE EPTA"/>
    <property type="match status" value="1"/>
</dbReference>
<keyword evidence="7 8" id="KW-0472">Membrane</keyword>
<protein>
    <submittedName>
        <fullName evidence="11">Phosphoethanolamine--lipid A transferase</fullName>
    </submittedName>
</protein>
<dbReference type="NCBIfam" id="NF028537">
    <property type="entry name" value="P_eth_NH2_trans"/>
    <property type="match status" value="1"/>
</dbReference>
<feature type="domain" description="Sulfatase N-terminal" evidence="9">
    <location>
        <begin position="241"/>
        <end position="534"/>
    </location>
</feature>